<dbReference type="SUPFAM" id="SSF75304">
    <property type="entry name" value="Amidase signature (AS) enzymes"/>
    <property type="match status" value="1"/>
</dbReference>
<evidence type="ECO:0000259" key="1">
    <source>
        <dbReference type="Pfam" id="PF01425"/>
    </source>
</evidence>
<evidence type="ECO:0000313" key="3">
    <source>
        <dbReference type="Proteomes" id="UP000439903"/>
    </source>
</evidence>
<organism evidence="2 3">
    <name type="scientific">Gigaspora margarita</name>
    <dbReference type="NCBI Taxonomy" id="4874"/>
    <lineage>
        <taxon>Eukaryota</taxon>
        <taxon>Fungi</taxon>
        <taxon>Fungi incertae sedis</taxon>
        <taxon>Mucoromycota</taxon>
        <taxon>Glomeromycotina</taxon>
        <taxon>Glomeromycetes</taxon>
        <taxon>Diversisporales</taxon>
        <taxon>Gigasporaceae</taxon>
        <taxon>Gigaspora</taxon>
    </lineage>
</organism>
<protein>
    <submittedName>
        <fullName evidence="2">Glutaminyl-tRNA synthase glutamine-hydrolyzing subunit A</fullName>
    </submittedName>
</protein>
<reference evidence="2 3" key="1">
    <citation type="journal article" date="2019" name="Environ. Microbiol.">
        <title>At the nexus of three kingdoms: the genome of the mycorrhizal fungus Gigaspora margarita provides insights into plant, endobacterial and fungal interactions.</title>
        <authorList>
            <person name="Venice F."/>
            <person name="Ghignone S."/>
            <person name="Salvioli di Fossalunga A."/>
            <person name="Amselem J."/>
            <person name="Novero M."/>
            <person name="Xianan X."/>
            <person name="Sedzielewska Toro K."/>
            <person name="Morin E."/>
            <person name="Lipzen A."/>
            <person name="Grigoriev I.V."/>
            <person name="Henrissat B."/>
            <person name="Martin F.M."/>
            <person name="Bonfante P."/>
        </authorList>
    </citation>
    <scope>NUCLEOTIDE SEQUENCE [LARGE SCALE GENOMIC DNA]</scope>
    <source>
        <strain evidence="2 3">BEG34</strain>
    </source>
</reference>
<dbReference type="Proteomes" id="UP000439903">
    <property type="component" value="Unassembled WGS sequence"/>
</dbReference>
<dbReference type="EMBL" id="WTPW01002800">
    <property type="protein sequence ID" value="KAF0365668.1"/>
    <property type="molecule type" value="Genomic_DNA"/>
</dbReference>
<dbReference type="InterPro" id="IPR036928">
    <property type="entry name" value="AS_sf"/>
</dbReference>
<gene>
    <name evidence="2" type="ORF">F8M41_013725</name>
</gene>
<dbReference type="InterPro" id="IPR023631">
    <property type="entry name" value="Amidase_dom"/>
</dbReference>
<keyword evidence="3" id="KW-1185">Reference proteome</keyword>
<name>A0A8H3WXF1_GIGMA</name>
<dbReference type="Gene3D" id="3.90.1300.10">
    <property type="entry name" value="Amidase signature (AS) domain"/>
    <property type="match status" value="1"/>
</dbReference>
<dbReference type="PANTHER" id="PTHR46310:SF7">
    <property type="entry name" value="AMIDASE 1"/>
    <property type="match status" value="1"/>
</dbReference>
<dbReference type="AlphaFoldDB" id="A0A8H3WXF1"/>
<dbReference type="PANTHER" id="PTHR46310">
    <property type="entry name" value="AMIDASE 1"/>
    <property type="match status" value="1"/>
</dbReference>
<proteinExistence type="predicted"/>
<dbReference type="Pfam" id="PF01425">
    <property type="entry name" value="Amidase"/>
    <property type="match status" value="1"/>
</dbReference>
<dbReference type="OrthoDB" id="2434371at2759"/>
<accession>A0A8H3WXF1</accession>
<feature type="domain" description="Amidase" evidence="1">
    <location>
        <begin position="3"/>
        <end position="53"/>
    </location>
</feature>
<comment type="caution">
    <text evidence="2">The sequence shown here is derived from an EMBL/GenBank/DDBJ whole genome shotgun (WGS) entry which is preliminary data.</text>
</comment>
<sequence>MVAVAQNLVLFALGSDTGGSVHCLAAYYRIIGFKPSYGLISNYALIPLSSSLDIAIEKDEHKTFENILKMTR</sequence>
<evidence type="ECO:0000313" key="2">
    <source>
        <dbReference type="EMBL" id="KAF0365668.1"/>
    </source>
</evidence>